<evidence type="ECO:0000256" key="6">
    <source>
        <dbReference type="PIRSR" id="PIRSR625705-1"/>
    </source>
</evidence>
<keyword evidence="5 8" id="KW-0378">Hydrolase</keyword>
<proteinExistence type="inferred from homology"/>
<dbReference type="InterPro" id="IPR017853">
    <property type="entry name" value="GH"/>
</dbReference>
<comment type="similarity">
    <text evidence="2">Belongs to the glycosyl hydrolase 20 family.</text>
</comment>
<keyword evidence="9" id="KW-1185">Reference proteome</keyword>
<dbReference type="GO" id="GO:0005975">
    <property type="term" value="P:carbohydrate metabolic process"/>
    <property type="evidence" value="ECO:0007669"/>
    <property type="project" value="InterPro"/>
</dbReference>
<dbReference type="Pfam" id="PF00728">
    <property type="entry name" value="Glyco_hydro_20"/>
    <property type="match status" value="1"/>
</dbReference>
<feature type="domain" description="Glycoside hydrolase family 20 catalytic" evidence="7">
    <location>
        <begin position="25"/>
        <end position="363"/>
    </location>
</feature>
<name>A0A3S3Q1U6_9MAGN</name>
<dbReference type="OrthoDB" id="428480at2759"/>
<reference evidence="8 9" key="1">
    <citation type="journal article" date="2019" name="Nat. Plants">
        <title>Stout camphor tree genome fills gaps in understanding of flowering plant genome evolution.</title>
        <authorList>
            <person name="Chaw S.M."/>
            <person name="Liu Y.C."/>
            <person name="Wu Y.W."/>
            <person name="Wang H.Y."/>
            <person name="Lin C.I."/>
            <person name="Wu C.S."/>
            <person name="Ke H.M."/>
            <person name="Chang L.Y."/>
            <person name="Hsu C.Y."/>
            <person name="Yang H.T."/>
            <person name="Sudianto E."/>
            <person name="Hsu M.H."/>
            <person name="Wu K.P."/>
            <person name="Wang L.N."/>
            <person name="Leebens-Mack J.H."/>
            <person name="Tsai I.J."/>
        </authorList>
    </citation>
    <scope>NUCLEOTIDE SEQUENCE [LARGE SCALE GENOMIC DNA]</scope>
    <source>
        <strain evidence="9">cv. Chaw 1501</strain>
        <tissue evidence="8">Young leaves</tissue>
    </source>
</reference>
<sequence>MRGLENVFRSWLLATGIYYGTALGFPHRGLVFGIHRGINYGVKDLMRTIEAHDANKAQCVSLAYNGLAFVSFGVASEPELARKGSYGAGMQYTPSDVKSIVEFWDGARGHTGSWAEAYPEIVTCANMFWMPPGSSWADRLAAEPGTGQLNPLSPKTYQVVQNVIRDLVSLFPDTFYHAGHDEIVPGCWKADPTVQDFLSKGGTLSQLLEIFVNATNPIITSLNRTSVYWEDVLLDATIKVDPTSLPKASTILQTWNNGPNNTKLIVAAGYRTIVSSSDFYYLDCGHGDFVGNDSRYDRQIGDEPGQPFNYQGGSGGSWCGPYKTWQRVYDYDITYGLSEKEAELVVGGEVALWSEQADPAVMDGRDLAEGVGDGGDDVVGGTGMRVGRRGMRRRRIG</sequence>
<dbReference type="STRING" id="337451.A0A3S3Q1U6"/>
<dbReference type="PANTHER" id="PTHR22600:SF26">
    <property type="entry name" value="BETA-N-ACETYLHEXOSAMINIDASE"/>
    <property type="match status" value="1"/>
</dbReference>
<dbReference type="AlphaFoldDB" id="A0A3S3Q1U6"/>
<dbReference type="SUPFAM" id="SSF51445">
    <property type="entry name" value="(Trans)glycosidases"/>
    <property type="match status" value="1"/>
</dbReference>
<dbReference type="PANTHER" id="PTHR22600">
    <property type="entry name" value="BETA-HEXOSAMINIDASE"/>
    <property type="match status" value="1"/>
</dbReference>
<accession>A0A3S3Q1U6</accession>
<comment type="caution">
    <text evidence="8">The sequence shown here is derived from an EMBL/GenBank/DDBJ whole genome shotgun (WGS) entry which is preliminary data.</text>
</comment>
<evidence type="ECO:0000256" key="5">
    <source>
        <dbReference type="ARBA" id="ARBA00022801"/>
    </source>
</evidence>
<dbReference type="InterPro" id="IPR025705">
    <property type="entry name" value="Beta_hexosaminidase_sua/sub"/>
</dbReference>
<protein>
    <recommendedName>
        <fullName evidence="3">beta-N-acetylhexosaminidase</fullName>
        <ecNumber evidence="3">3.2.1.52</ecNumber>
    </recommendedName>
</protein>
<dbReference type="GO" id="GO:0004563">
    <property type="term" value="F:beta-N-acetylhexosaminidase activity"/>
    <property type="evidence" value="ECO:0007669"/>
    <property type="project" value="UniProtKB-EC"/>
</dbReference>
<dbReference type="EMBL" id="QPKB01000002">
    <property type="protein sequence ID" value="RWR77692.1"/>
    <property type="molecule type" value="Genomic_DNA"/>
</dbReference>
<keyword evidence="4" id="KW-0732">Signal</keyword>
<evidence type="ECO:0000313" key="9">
    <source>
        <dbReference type="Proteomes" id="UP000283530"/>
    </source>
</evidence>
<evidence type="ECO:0000259" key="7">
    <source>
        <dbReference type="Pfam" id="PF00728"/>
    </source>
</evidence>
<dbReference type="Proteomes" id="UP000283530">
    <property type="component" value="Unassembled WGS sequence"/>
</dbReference>
<dbReference type="Gene3D" id="3.20.20.80">
    <property type="entry name" value="Glycosidases"/>
    <property type="match status" value="1"/>
</dbReference>
<comment type="catalytic activity">
    <reaction evidence="1">
        <text>Hydrolysis of terminal non-reducing N-acetyl-D-hexosamine residues in N-acetyl-beta-D-hexosaminides.</text>
        <dbReference type="EC" id="3.2.1.52"/>
    </reaction>
</comment>
<evidence type="ECO:0000256" key="1">
    <source>
        <dbReference type="ARBA" id="ARBA00001231"/>
    </source>
</evidence>
<dbReference type="EC" id="3.2.1.52" evidence="3"/>
<dbReference type="InterPro" id="IPR015883">
    <property type="entry name" value="Glyco_hydro_20_cat"/>
</dbReference>
<organism evidence="8 9">
    <name type="scientific">Cinnamomum micranthum f. kanehirae</name>
    <dbReference type="NCBI Taxonomy" id="337451"/>
    <lineage>
        <taxon>Eukaryota</taxon>
        <taxon>Viridiplantae</taxon>
        <taxon>Streptophyta</taxon>
        <taxon>Embryophyta</taxon>
        <taxon>Tracheophyta</taxon>
        <taxon>Spermatophyta</taxon>
        <taxon>Magnoliopsida</taxon>
        <taxon>Magnoliidae</taxon>
        <taxon>Laurales</taxon>
        <taxon>Lauraceae</taxon>
        <taxon>Cinnamomum</taxon>
    </lineage>
</organism>
<dbReference type="PRINTS" id="PR00738">
    <property type="entry name" value="GLHYDRLASE20"/>
</dbReference>
<evidence type="ECO:0000256" key="3">
    <source>
        <dbReference type="ARBA" id="ARBA00012663"/>
    </source>
</evidence>
<evidence type="ECO:0000256" key="4">
    <source>
        <dbReference type="ARBA" id="ARBA00022729"/>
    </source>
</evidence>
<dbReference type="GO" id="GO:0030203">
    <property type="term" value="P:glycosaminoglycan metabolic process"/>
    <property type="evidence" value="ECO:0007669"/>
    <property type="project" value="TreeGrafter"/>
</dbReference>
<evidence type="ECO:0000256" key="2">
    <source>
        <dbReference type="ARBA" id="ARBA00006285"/>
    </source>
</evidence>
<dbReference type="GO" id="GO:0016020">
    <property type="term" value="C:membrane"/>
    <property type="evidence" value="ECO:0007669"/>
    <property type="project" value="TreeGrafter"/>
</dbReference>
<gene>
    <name evidence="8" type="ORF">CKAN_00619200</name>
</gene>
<evidence type="ECO:0000313" key="8">
    <source>
        <dbReference type="EMBL" id="RWR77692.1"/>
    </source>
</evidence>
<feature type="active site" description="Proton donor" evidence="6">
    <location>
        <position position="182"/>
    </location>
</feature>